<dbReference type="RefSeq" id="XP_005646949.1">
    <property type="nucleotide sequence ID" value="XM_005646892.1"/>
</dbReference>
<dbReference type="Gene3D" id="1.20.1250.20">
    <property type="entry name" value="MFS general substrate transporter like domains"/>
    <property type="match status" value="2"/>
</dbReference>
<protein>
    <submittedName>
        <fullName evidence="10">MFS general substrate transporter</fullName>
    </submittedName>
</protein>
<dbReference type="EMBL" id="AGSI01000010">
    <property type="protein sequence ID" value="EIE22405.1"/>
    <property type="molecule type" value="Genomic_DNA"/>
</dbReference>
<dbReference type="KEGG" id="csl:COCSUDRAFT_16762"/>
<dbReference type="PANTHER" id="PTHR11662">
    <property type="entry name" value="SOLUTE CARRIER FAMILY 17"/>
    <property type="match status" value="1"/>
</dbReference>
<feature type="transmembrane region" description="Helical" evidence="8">
    <location>
        <begin position="66"/>
        <end position="85"/>
    </location>
</feature>
<keyword evidence="4" id="KW-0769">Symport</keyword>
<dbReference type="InterPro" id="IPR011701">
    <property type="entry name" value="MFS"/>
</dbReference>
<feature type="domain" description="Major facilitator superfamily (MFS) profile" evidence="9">
    <location>
        <begin position="1"/>
        <end position="403"/>
    </location>
</feature>
<name>I0YVI6_COCSC</name>
<evidence type="ECO:0000256" key="8">
    <source>
        <dbReference type="SAM" id="Phobius"/>
    </source>
</evidence>
<evidence type="ECO:0000256" key="5">
    <source>
        <dbReference type="ARBA" id="ARBA00022989"/>
    </source>
</evidence>
<sequence length="498" mass="54436">MLLSCGVAFISYLDRAILGVTILPMAAELGWDESFEGAISSAFFVGYTITNVAAGWLCMRHTAVTVLQIGVWSWSLFTMLTPAAARTSRWLMVFTRFLTGAGEGVTFPALQMVVSNWVTMQDCRRLIRDIGWTGASLGTITAYATAPFITEQYDWPAVFTIYGLVGFVWTLLWSLLVTEKPLVEVHDSLEETTKEQEDTSKDIPWTSFARCLPLWAIIIVETSSGVGHYMCFFWQPSYYSEVYGESLQNVSLYSIIPFVAAAVSTNVAGWTADALASHKYMGMTSIRKTMQGIASFGPAICLILLSFDGKSALHAMGVFTAITFFAGCHAAGSGSQHLDINARYAAVMYGLTNGISSMLEAGGIAATGIILHRTQSWFIMFQAVAAFHIFGGLVYIVARHGWSKFGHAFANVRDTATPRHACPDLRTLVTMQLGDDYRLLRLTEPQKAVSGPDNASKHIGNVSKHLYKHVICVWGVVGSFPGVQAAKNGQKRSNVTLT</sequence>
<comment type="similarity">
    <text evidence="7">Belongs to the major facilitator superfamily. Sodium/anion cotransporter (TC 2.A.1.14) family.</text>
</comment>
<evidence type="ECO:0000259" key="9">
    <source>
        <dbReference type="PROSITE" id="PS50850"/>
    </source>
</evidence>
<evidence type="ECO:0000256" key="7">
    <source>
        <dbReference type="ARBA" id="ARBA00024362"/>
    </source>
</evidence>
<dbReference type="Proteomes" id="UP000007264">
    <property type="component" value="Unassembled WGS sequence"/>
</dbReference>
<evidence type="ECO:0000313" key="11">
    <source>
        <dbReference type="Proteomes" id="UP000007264"/>
    </source>
</evidence>
<dbReference type="GO" id="GO:0016020">
    <property type="term" value="C:membrane"/>
    <property type="evidence" value="ECO:0007669"/>
    <property type="project" value="UniProtKB-SubCell"/>
</dbReference>
<gene>
    <name evidence="10" type="ORF">COCSUDRAFT_16762</name>
</gene>
<proteinExistence type="inferred from homology"/>
<dbReference type="Pfam" id="PF07690">
    <property type="entry name" value="MFS_1"/>
    <property type="match status" value="1"/>
</dbReference>
<dbReference type="GeneID" id="17040391"/>
<keyword evidence="5 8" id="KW-1133">Transmembrane helix</keyword>
<evidence type="ECO:0000256" key="3">
    <source>
        <dbReference type="ARBA" id="ARBA00022692"/>
    </source>
</evidence>
<evidence type="ECO:0000256" key="4">
    <source>
        <dbReference type="ARBA" id="ARBA00022847"/>
    </source>
</evidence>
<feature type="transmembrane region" description="Helical" evidence="8">
    <location>
        <begin position="377"/>
        <end position="398"/>
    </location>
</feature>
<dbReference type="OrthoDB" id="2250022at2759"/>
<feature type="transmembrane region" description="Helical" evidence="8">
    <location>
        <begin position="344"/>
        <end position="371"/>
    </location>
</feature>
<feature type="transmembrane region" description="Helical" evidence="8">
    <location>
        <begin position="130"/>
        <end position="149"/>
    </location>
</feature>
<feature type="transmembrane region" description="Helical" evidence="8">
    <location>
        <begin position="39"/>
        <end position="59"/>
    </location>
</feature>
<dbReference type="InterPro" id="IPR020846">
    <property type="entry name" value="MFS_dom"/>
</dbReference>
<reference evidence="10 11" key="1">
    <citation type="journal article" date="2012" name="Genome Biol.">
        <title>The genome of the polar eukaryotic microalga coccomyxa subellipsoidea reveals traits of cold adaptation.</title>
        <authorList>
            <person name="Blanc G."/>
            <person name="Agarkova I."/>
            <person name="Grimwood J."/>
            <person name="Kuo A."/>
            <person name="Brueggeman A."/>
            <person name="Dunigan D."/>
            <person name="Gurnon J."/>
            <person name="Ladunga I."/>
            <person name="Lindquist E."/>
            <person name="Lucas S."/>
            <person name="Pangilinan J."/>
            <person name="Proschold T."/>
            <person name="Salamov A."/>
            <person name="Schmutz J."/>
            <person name="Weeks D."/>
            <person name="Yamada T."/>
            <person name="Claverie J.M."/>
            <person name="Grigoriev I."/>
            <person name="Van Etten J."/>
            <person name="Lomsadze A."/>
            <person name="Borodovsky M."/>
        </authorList>
    </citation>
    <scope>NUCLEOTIDE SEQUENCE [LARGE SCALE GENOMIC DNA]</scope>
    <source>
        <strain evidence="10 11">C-169</strain>
    </source>
</reference>
<evidence type="ECO:0000256" key="1">
    <source>
        <dbReference type="ARBA" id="ARBA00004141"/>
    </source>
</evidence>
<dbReference type="FunFam" id="1.20.1250.20:FF:000003">
    <property type="entry name" value="Solute carrier family 17 member 3"/>
    <property type="match status" value="1"/>
</dbReference>
<keyword evidence="3 8" id="KW-0812">Transmembrane</keyword>
<feature type="transmembrane region" description="Helical" evidence="8">
    <location>
        <begin position="289"/>
        <end position="307"/>
    </location>
</feature>
<feature type="transmembrane region" description="Helical" evidence="8">
    <location>
        <begin position="214"/>
        <end position="235"/>
    </location>
</feature>
<keyword evidence="2" id="KW-0813">Transport</keyword>
<keyword evidence="6 8" id="KW-0472">Membrane</keyword>
<evidence type="ECO:0000256" key="6">
    <source>
        <dbReference type="ARBA" id="ARBA00023136"/>
    </source>
</evidence>
<dbReference type="PROSITE" id="PS50850">
    <property type="entry name" value="MFS"/>
    <property type="match status" value="1"/>
</dbReference>
<comment type="subcellular location">
    <subcellularLocation>
        <location evidence="1">Membrane</location>
        <topology evidence="1">Multi-pass membrane protein</topology>
    </subcellularLocation>
</comment>
<feature type="transmembrane region" description="Helical" evidence="8">
    <location>
        <begin position="155"/>
        <end position="176"/>
    </location>
</feature>
<dbReference type="AlphaFoldDB" id="I0YVI6"/>
<evidence type="ECO:0000313" key="10">
    <source>
        <dbReference type="EMBL" id="EIE22405.1"/>
    </source>
</evidence>
<dbReference type="SUPFAM" id="SSF103473">
    <property type="entry name" value="MFS general substrate transporter"/>
    <property type="match status" value="1"/>
</dbReference>
<feature type="transmembrane region" description="Helical" evidence="8">
    <location>
        <begin position="97"/>
        <end position="118"/>
    </location>
</feature>
<dbReference type="GO" id="GO:0015293">
    <property type="term" value="F:symporter activity"/>
    <property type="evidence" value="ECO:0007669"/>
    <property type="project" value="UniProtKB-KW"/>
</dbReference>
<dbReference type="PANTHER" id="PTHR11662:SF399">
    <property type="entry name" value="FI19708P1-RELATED"/>
    <property type="match status" value="1"/>
</dbReference>
<comment type="caution">
    <text evidence="10">The sequence shown here is derived from an EMBL/GenBank/DDBJ whole genome shotgun (WGS) entry which is preliminary data.</text>
</comment>
<dbReference type="InterPro" id="IPR036259">
    <property type="entry name" value="MFS_trans_sf"/>
</dbReference>
<keyword evidence="11" id="KW-1185">Reference proteome</keyword>
<feature type="transmembrane region" description="Helical" evidence="8">
    <location>
        <begin position="255"/>
        <end position="277"/>
    </location>
</feature>
<dbReference type="eggNOG" id="KOG2532">
    <property type="taxonomic scope" value="Eukaryota"/>
</dbReference>
<dbReference type="InterPro" id="IPR050382">
    <property type="entry name" value="MFS_Na/Anion_cotransporter"/>
</dbReference>
<feature type="transmembrane region" description="Helical" evidence="8">
    <location>
        <begin position="313"/>
        <end position="332"/>
    </location>
</feature>
<accession>I0YVI6</accession>
<evidence type="ECO:0000256" key="2">
    <source>
        <dbReference type="ARBA" id="ARBA00022448"/>
    </source>
</evidence>
<organism evidence="10 11">
    <name type="scientific">Coccomyxa subellipsoidea (strain C-169)</name>
    <name type="common">Green microalga</name>
    <dbReference type="NCBI Taxonomy" id="574566"/>
    <lineage>
        <taxon>Eukaryota</taxon>
        <taxon>Viridiplantae</taxon>
        <taxon>Chlorophyta</taxon>
        <taxon>core chlorophytes</taxon>
        <taxon>Trebouxiophyceae</taxon>
        <taxon>Trebouxiophyceae incertae sedis</taxon>
        <taxon>Coccomyxaceae</taxon>
        <taxon>Coccomyxa</taxon>
        <taxon>Coccomyxa subellipsoidea</taxon>
    </lineage>
</organism>